<evidence type="ECO:0000256" key="1">
    <source>
        <dbReference type="SAM" id="MobiDB-lite"/>
    </source>
</evidence>
<evidence type="ECO:0000313" key="4">
    <source>
        <dbReference type="Proteomes" id="UP000509510"/>
    </source>
</evidence>
<feature type="region of interest" description="Disordered" evidence="1">
    <location>
        <begin position="50"/>
        <end position="107"/>
    </location>
</feature>
<protein>
    <submittedName>
        <fullName evidence="3">Uncharacterized protein</fullName>
    </submittedName>
</protein>
<evidence type="ECO:0000256" key="2">
    <source>
        <dbReference type="SAM" id="Phobius"/>
    </source>
</evidence>
<dbReference type="EMBL" id="CP055898">
    <property type="protein sequence ID" value="QKX54715.1"/>
    <property type="molecule type" value="Genomic_DNA"/>
</dbReference>
<gene>
    <name evidence="3" type="ORF">TRUGW13939_01804</name>
</gene>
<organism evidence="3 4">
    <name type="scientific">Talaromyces rugulosus</name>
    <name type="common">Penicillium rugulosum</name>
    <dbReference type="NCBI Taxonomy" id="121627"/>
    <lineage>
        <taxon>Eukaryota</taxon>
        <taxon>Fungi</taxon>
        <taxon>Dikarya</taxon>
        <taxon>Ascomycota</taxon>
        <taxon>Pezizomycotina</taxon>
        <taxon>Eurotiomycetes</taxon>
        <taxon>Eurotiomycetidae</taxon>
        <taxon>Eurotiales</taxon>
        <taxon>Trichocomaceae</taxon>
        <taxon>Talaromyces</taxon>
        <taxon>Talaromyces sect. Islandici</taxon>
    </lineage>
</organism>
<feature type="compositionally biased region" description="Basic and acidic residues" evidence="1">
    <location>
        <begin position="75"/>
        <end position="107"/>
    </location>
</feature>
<dbReference type="RefSeq" id="XP_035340894.1">
    <property type="nucleotide sequence ID" value="XM_035485001.1"/>
</dbReference>
<dbReference type="GeneID" id="55989314"/>
<dbReference type="OrthoDB" id="5423884at2759"/>
<reference evidence="4" key="1">
    <citation type="submission" date="2020-06" db="EMBL/GenBank/DDBJ databases">
        <title>A chromosome-scale genome assembly of Talaromyces rugulosus W13939.</title>
        <authorList>
            <person name="Wang B."/>
            <person name="Guo L."/>
            <person name="Ye K."/>
            <person name="Wang L."/>
        </authorList>
    </citation>
    <scope>NUCLEOTIDE SEQUENCE [LARGE SCALE GENOMIC DNA]</scope>
    <source>
        <strain evidence="4">W13939</strain>
    </source>
</reference>
<evidence type="ECO:0000313" key="3">
    <source>
        <dbReference type="EMBL" id="QKX54715.1"/>
    </source>
</evidence>
<feature type="transmembrane region" description="Helical" evidence="2">
    <location>
        <begin position="20"/>
        <end position="41"/>
    </location>
</feature>
<name>A0A7H8QME6_TALRU</name>
<dbReference type="Proteomes" id="UP000509510">
    <property type="component" value="Chromosome I"/>
</dbReference>
<proteinExistence type="predicted"/>
<keyword evidence="2" id="KW-0472">Membrane</keyword>
<keyword evidence="4" id="KW-1185">Reference proteome</keyword>
<keyword evidence="2" id="KW-1133">Transmembrane helix</keyword>
<dbReference type="AlphaFoldDB" id="A0A7H8QME6"/>
<sequence>MAPVDILSRQSSSSGSCMGGGAIAGIVIGSIAGTLLIIWLIKTCFLPGAPGNKHPDTSDIVYSQTTPTRRRRRDYRSGPDYIEKPRSRTRRGSDVVRVQRPERVYVS</sequence>
<dbReference type="KEGG" id="trg:TRUGW13939_01804"/>
<accession>A0A7H8QME6</accession>
<keyword evidence="2" id="KW-0812">Transmembrane</keyword>